<keyword evidence="9" id="KW-0812">Transmembrane</keyword>
<dbReference type="InterPro" id="IPR024370">
    <property type="entry name" value="PBP_domain"/>
</dbReference>
<dbReference type="AlphaFoldDB" id="A0A1I4MH07"/>
<feature type="transmembrane region" description="Helical" evidence="9">
    <location>
        <begin position="60"/>
        <end position="79"/>
    </location>
</feature>
<comment type="similarity">
    <text evidence="3">Belongs to the PstS family.</text>
</comment>
<evidence type="ECO:0000313" key="12">
    <source>
        <dbReference type="Proteomes" id="UP000198565"/>
    </source>
</evidence>
<dbReference type="Pfam" id="PF12849">
    <property type="entry name" value="PBP_like_2"/>
    <property type="match status" value="1"/>
</dbReference>
<comment type="function">
    <text evidence="1">Part of the ABC transporter complex PstSACB involved in phosphate import.</text>
</comment>
<keyword evidence="12" id="KW-1185">Reference proteome</keyword>
<keyword evidence="8" id="KW-0449">Lipoprotein</keyword>
<keyword evidence="5" id="KW-0592">Phosphate transport</keyword>
<dbReference type="STRING" id="334253.SAMN04487943_106258"/>
<keyword evidence="9" id="KW-1133">Transmembrane helix</keyword>
<dbReference type="GO" id="GO:0005886">
    <property type="term" value="C:plasma membrane"/>
    <property type="evidence" value="ECO:0007669"/>
    <property type="project" value="UniProtKB-SubCell"/>
</dbReference>
<dbReference type="RefSeq" id="WP_091484070.1">
    <property type="nucleotide sequence ID" value="NZ_FOTR01000006.1"/>
</dbReference>
<evidence type="ECO:0000256" key="9">
    <source>
        <dbReference type="SAM" id="Phobius"/>
    </source>
</evidence>
<keyword evidence="6" id="KW-0732">Signal</keyword>
<evidence type="ECO:0000256" key="7">
    <source>
        <dbReference type="ARBA" id="ARBA00023139"/>
    </source>
</evidence>
<evidence type="ECO:0000256" key="3">
    <source>
        <dbReference type="ARBA" id="ARBA00008725"/>
    </source>
</evidence>
<dbReference type="SUPFAM" id="SSF53850">
    <property type="entry name" value="Periplasmic binding protein-like II"/>
    <property type="match status" value="1"/>
</dbReference>
<evidence type="ECO:0000256" key="8">
    <source>
        <dbReference type="ARBA" id="ARBA00023288"/>
    </source>
</evidence>
<dbReference type="EMBL" id="FOTR01000006">
    <property type="protein sequence ID" value="SFM02541.1"/>
    <property type="molecule type" value="Genomic_DNA"/>
</dbReference>
<comment type="subcellular location">
    <subcellularLocation>
        <location evidence="2">Cell membrane</location>
        <topology evidence="2">Lipid-anchor</topology>
    </subcellularLocation>
</comment>
<name>A0A1I4MH07_9BACI</name>
<protein>
    <submittedName>
        <fullName evidence="11">Phosphate transport system substrate-binding protein</fullName>
    </submittedName>
</protein>
<keyword evidence="7" id="KW-0564">Palmitate</keyword>
<feature type="domain" description="PBP" evidence="10">
    <location>
        <begin position="129"/>
        <end position="366"/>
    </location>
</feature>
<keyword evidence="5" id="KW-0813">Transport</keyword>
<evidence type="ECO:0000256" key="1">
    <source>
        <dbReference type="ARBA" id="ARBA00002841"/>
    </source>
</evidence>
<dbReference type="PANTHER" id="PTHR30570:SF1">
    <property type="entry name" value="PHOSPHATE-BINDING PROTEIN PSTS"/>
    <property type="match status" value="1"/>
</dbReference>
<organism evidence="11 12">
    <name type="scientific">Gracilibacillus orientalis</name>
    <dbReference type="NCBI Taxonomy" id="334253"/>
    <lineage>
        <taxon>Bacteria</taxon>
        <taxon>Bacillati</taxon>
        <taxon>Bacillota</taxon>
        <taxon>Bacilli</taxon>
        <taxon>Bacillales</taxon>
        <taxon>Bacillaceae</taxon>
        <taxon>Gracilibacillus</taxon>
    </lineage>
</organism>
<evidence type="ECO:0000256" key="4">
    <source>
        <dbReference type="ARBA" id="ARBA00011529"/>
    </source>
</evidence>
<sequence>MKFLASLILLFGFGSLGVRLWIFSMSTMSQQFYGIYIPLVTIGFIIISILLIYEKWKIRAVKIGSIAFLVIASITVGSYEGYQYYLRSLEIVSTQDVDLTAYQPFTEDTQAVALDEDSTLRIEENLPRLDGATALYPVYSSFAQAVYPEKEYHISNSEVISSQTSGAFNNLIYGSADIAFLAEPSEEQYEKAEKRNVELFLTPIGREAFVFFVHHSNPVESLTVEEIQAIYSGEITNWKEVGGKDKEIVAFQRPEGSGSQSALIRFMDGKSLMDPPADEIVTGMAGIIRETSNYRNQRNAIGYSFRYFSQEMVENGEIKHVAVDDVAPTKENIQNNSYPVVAEFYAITAGSDNPNVPLFVEWMQSQQGQSLVDQTGYVSLP</sequence>
<dbReference type="InterPro" id="IPR050811">
    <property type="entry name" value="Phosphate_ABC_transporter"/>
</dbReference>
<keyword evidence="9" id="KW-0472">Membrane</keyword>
<dbReference type="Gene3D" id="3.40.190.10">
    <property type="entry name" value="Periplasmic binding protein-like II"/>
    <property type="match status" value="2"/>
</dbReference>
<evidence type="ECO:0000256" key="6">
    <source>
        <dbReference type="ARBA" id="ARBA00022729"/>
    </source>
</evidence>
<reference evidence="12" key="1">
    <citation type="submission" date="2016-10" db="EMBL/GenBank/DDBJ databases">
        <authorList>
            <person name="Varghese N."/>
            <person name="Submissions S."/>
        </authorList>
    </citation>
    <scope>NUCLEOTIDE SEQUENCE [LARGE SCALE GENOMIC DNA]</scope>
    <source>
        <strain evidence="12">CGMCC 1.4250</strain>
    </source>
</reference>
<dbReference type="OrthoDB" id="9790048at2"/>
<gene>
    <name evidence="11" type="ORF">SAMN04487943_106258</name>
</gene>
<accession>A0A1I4MH07</accession>
<comment type="subunit">
    <text evidence="4">The complex is composed of two ATP-binding proteins (PstB), two transmembrane proteins (PstC and PstA) and a solute-binding protein (PstS).</text>
</comment>
<evidence type="ECO:0000256" key="5">
    <source>
        <dbReference type="ARBA" id="ARBA00022592"/>
    </source>
</evidence>
<feature type="transmembrane region" description="Helical" evidence="9">
    <location>
        <begin position="33"/>
        <end position="53"/>
    </location>
</feature>
<dbReference type="GO" id="GO:0006817">
    <property type="term" value="P:phosphate ion transport"/>
    <property type="evidence" value="ECO:0007669"/>
    <property type="project" value="UniProtKB-KW"/>
</dbReference>
<dbReference type="Proteomes" id="UP000198565">
    <property type="component" value="Unassembled WGS sequence"/>
</dbReference>
<proteinExistence type="inferred from homology"/>
<evidence type="ECO:0000256" key="2">
    <source>
        <dbReference type="ARBA" id="ARBA00004193"/>
    </source>
</evidence>
<evidence type="ECO:0000313" key="11">
    <source>
        <dbReference type="EMBL" id="SFM02541.1"/>
    </source>
</evidence>
<dbReference type="PANTHER" id="PTHR30570">
    <property type="entry name" value="PERIPLASMIC PHOSPHATE BINDING COMPONENT OF PHOSPHATE ABC TRANSPORTER"/>
    <property type="match status" value="1"/>
</dbReference>
<evidence type="ECO:0000259" key="10">
    <source>
        <dbReference type="Pfam" id="PF12849"/>
    </source>
</evidence>